<accession>A0AAN7ZAZ2</accession>
<proteinExistence type="predicted"/>
<sequence length="61" mass="7137">MDRRDLLSHLSRWPQSVQAAQDHRVQDVPQDERALTEILHQKNHFPDALSILAPQHLDYKA</sequence>
<organism evidence="1 2">
    <name type="scientific">Xylaria bambusicola</name>
    <dbReference type="NCBI Taxonomy" id="326684"/>
    <lineage>
        <taxon>Eukaryota</taxon>
        <taxon>Fungi</taxon>
        <taxon>Dikarya</taxon>
        <taxon>Ascomycota</taxon>
        <taxon>Pezizomycotina</taxon>
        <taxon>Sordariomycetes</taxon>
        <taxon>Xylariomycetidae</taxon>
        <taxon>Xylariales</taxon>
        <taxon>Xylariaceae</taxon>
        <taxon>Xylaria</taxon>
    </lineage>
</organism>
<dbReference type="EMBL" id="JAWHQM010000022">
    <property type="protein sequence ID" value="KAK5632048.1"/>
    <property type="molecule type" value="Genomic_DNA"/>
</dbReference>
<dbReference type="AlphaFoldDB" id="A0AAN7ZAZ2"/>
<protein>
    <submittedName>
        <fullName evidence="1">Uncharacterized protein</fullName>
    </submittedName>
</protein>
<keyword evidence="2" id="KW-1185">Reference proteome</keyword>
<evidence type="ECO:0000313" key="2">
    <source>
        <dbReference type="Proteomes" id="UP001305414"/>
    </source>
</evidence>
<evidence type="ECO:0000313" key="1">
    <source>
        <dbReference type="EMBL" id="KAK5632048.1"/>
    </source>
</evidence>
<reference evidence="1 2" key="1">
    <citation type="submission" date="2023-10" db="EMBL/GenBank/DDBJ databases">
        <title>Draft genome sequence of Xylaria bambusicola isolate GMP-LS, the root and basal stem rot pathogen of sugarcane in Indonesia.</title>
        <authorList>
            <person name="Selvaraj P."/>
            <person name="Muralishankar V."/>
            <person name="Muruganantham S."/>
            <person name="Sp S."/>
            <person name="Haryani S."/>
            <person name="Lau K.J.X."/>
            <person name="Naqvi N.I."/>
        </authorList>
    </citation>
    <scope>NUCLEOTIDE SEQUENCE [LARGE SCALE GENOMIC DNA]</scope>
    <source>
        <strain evidence="1">GMP-LS</strain>
    </source>
</reference>
<comment type="caution">
    <text evidence="1">The sequence shown here is derived from an EMBL/GenBank/DDBJ whole genome shotgun (WGS) entry which is preliminary data.</text>
</comment>
<name>A0AAN7ZAZ2_9PEZI</name>
<dbReference type="Proteomes" id="UP001305414">
    <property type="component" value="Unassembled WGS sequence"/>
</dbReference>
<gene>
    <name evidence="1" type="ORF">RRF57_007762</name>
</gene>